<dbReference type="Proteomes" id="UP000327493">
    <property type="component" value="Chromosome 3"/>
</dbReference>
<evidence type="ECO:0000313" key="3">
    <source>
        <dbReference type="Proteomes" id="UP000327493"/>
    </source>
</evidence>
<name>A0A5J5DKJ8_9PERO</name>
<comment type="caution">
    <text evidence="2">The sequence shown here is derived from an EMBL/GenBank/DDBJ whole genome shotgun (WGS) entry which is preliminary data.</text>
</comment>
<protein>
    <recommendedName>
        <fullName evidence="1">VWA7 N-terminal domain-containing protein</fullName>
    </recommendedName>
</protein>
<dbReference type="AlphaFoldDB" id="A0A5J5DKJ8"/>
<feature type="domain" description="VWA7 N-terminal" evidence="1">
    <location>
        <begin position="60"/>
        <end position="121"/>
    </location>
</feature>
<dbReference type="EMBL" id="VOFY01000003">
    <property type="protein sequence ID" value="KAA8593842.1"/>
    <property type="molecule type" value="Genomic_DNA"/>
</dbReference>
<dbReference type="PANTHER" id="PTHR14905">
    <property type="entry name" value="NG37"/>
    <property type="match status" value="1"/>
</dbReference>
<gene>
    <name evidence="2" type="ORF">FQN60_004676</name>
</gene>
<dbReference type="PANTHER" id="PTHR14905:SF23">
    <property type="entry name" value="VON WILLEBRAND FACTOR A DOMAIN-CONTAINING PROTEIN 7 ISOFORM X1"/>
    <property type="match status" value="1"/>
</dbReference>
<organism evidence="2 3">
    <name type="scientific">Etheostoma spectabile</name>
    <name type="common">orangethroat darter</name>
    <dbReference type="NCBI Taxonomy" id="54343"/>
    <lineage>
        <taxon>Eukaryota</taxon>
        <taxon>Metazoa</taxon>
        <taxon>Chordata</taxon>
        <taxon>Craniata</taxon>
        <taxon>Vertebrata</taxon>
        <taxon>Euteleostomi</taxon>
        <taxon>Actinopterygii</taxon>
        <taxon>Neopterygii</taxon>
        <taxon>Teleostei</taxon>
        <taxon>Neoteleostei</taxon>
        <taxon>Acanthomorphata</taxon>
        <taxon>Eupercaria</taxon>
        <taxon>Perciformes</taxon>
        <taxon>Percoidei</taxon>
        <taxon>Percidae</taxon>
        <taxon>Etheostomatinae</taxon>
        <taxon>Etheostoma</taxon>
    </lineage>
</organism>
<keyword evidence="3" id="KW-1185">Reference proteome</keyword>
<dbReference type="InterPro" id="IPR056862">
    <property type="entry name" value="VWA7_N"/>
</dbReference>
<evidence type="ECO:0000313" key="2">
    <source>
        <dbReference type="EMBL" id="KAA8593842.1"/>
    </source>
</evidence>
<accession>A0A5J5DKJ8</accession>
<evidence type="ECO:0000259" key="1">
    <source>
        <dbReference type="Pfam" id="PF25107"/>
    </source>
</evidence>
<dbReference type="InterPro" id="IPR052577">
    <property type="entry name" value="VWA7"/>
</dbReference>
<dbReference type="Pfam" id="PF25107">
    <property type="entry name" value="VWA7_N"/>
    <property type="match status" value="1"/>
</dbReference>
<reference evidence="2 3" key="1">
    <citation type="submission" date="2019-08" db="EMBL/GenBank/DDBJ databases">
        <title>A chromosome-level genome assembly, high-density linkage maps, and genome scans reveal the genomic architecture of hybrid incompatibilities underlying speciation via character displacement in darters (Percidae: Etheostominae).</title>
        <authorList>
            <person name="Moran R.L."/>
            <person name="Catchen J.M."/>
            <person name="Fuller R.C."/>
        </authorList>
    </citation>
    <scope>NUCLEOTIDE SEQUENCE [LARGE SCALE GENOMIC DNA]</scope>
    <source>
        <strain evidence="2">EspeVRDwgs_2016</strain>
        <tissue evidence="2">Muscle</tissue>
    </source>
</reference>
<sequence>MGFLPNFWSRVLTLSGAHTHPYITERAIVNVTLETRRGPRNTGETMQRNRPNWAVASGELGEVVKSNAAMDFLSSTRSNPVYHFDSDHVDSAMGMLRQLWTQTLLSVRAKEYQRCSSQLGPAISLPAGLL</sequence>
<proteinExistence type="predicted"/>